<dbReference type="InterPro" id="IPR047057">
    <property type="entry name" value="MerR_fam"/>
</dbReference>
<dbReference type="PANTHER" id="PTHR30204">
    <property type="entry name" value="REDOX-CYCLING DRUG-SENSING TRANSCRIPTIONAL ACTIVATOR SOXR"/>
    <property type="match status" value="1"/>
</dbReference>
<dbReference type="Gene3D" id="1.10.1660.10">
    <property type="match status" value="1"/>
</dbReference>
<dbReference type="InterPro" id="IPR000551">
    <property type="entry name" value="MerR-type_HTH_dom"/>
</dbReference>
<dbReference type="GO" id="GO:0003677">
    <property type="term" value="F:DNA binding"/>
    <property type="evidence" value="ECO:0007669"/>
    <property type="project" value="UniProtKB-KW"/>
</dbReference>
<evidence type="ECO:0000313" key="3">
    <source>
        <dbReference type="EMBL" id="AJI20463.1"/>
    </source>
</evidence>
<name>A0A0B6AIR6_PRIM2</name>
<evidence type="ECO:0000256" key="2">
    <source>
        <dbReference type="SAM" id="Coils"/>
    </source>
</evidence>
<feature type="coiled-coil region" evidence="2">
    <location>
        <begin position="83"/>
        <end position="131"/>
    </location>
</feature>
<dbReference type="SUPFAM" id="SSF46955">
    <property type="entry name" value="Putative DNA-binding domain"/>
    <property type="match status" value="1"/>
</dbReference>
<accession>A0A0B6AIR6</accession>
<dbReference type="EMBL" id="CP009920">
    <property type="protein sequence ID" value="AJI20463.1"/>
    <property type="molecule type" value="Genomic_DNA"/>
</dbReference>
<keyword evidence="2" id="KW-0175">Coiled coil</keyword>
<dbReference type="Proteomes" id="UP000031829">
    <property type="component" value="Chromosome"/>
</dbReference>
<reference evidence="3 4" key="1">
    <citation type="journal article" date="2015" name="Genome Announc.">
        <title>Complete genome sequences for 35 biothreat assay-relevant bacillus species.</title>
        <authorList>
            <person name="Johnson S.L."/>
            <person name="Daligault H.E."/>
            <person name="Davenport K.W."/>
            <person name="Jaissle J."/>
            <person name="Frey K.G."/>
            <person name="Ladner J.T."/>
            <person name="Broomall S.M."/>
            <person name="Bishop-Lilly K.A."/>
            <person name="Bruce D.C."/>
            <person name="Gibbons H.S."/>
            <person name="Coyne S.R."/>
            <person name="Lo C.C."/>
            <person name="Meincke L."/>
            <person name="Munk A.C."/>
            <person name="Koroleva G.I."/>
            <person name="Rosenzweig C.N."/>
            <person name="Palacios G.F."/>
            <person name="Redden C.L."/>
            <person name="Minogue T.D."/>
            <person name="Chain P.S."/>
        </authorList>
    </citation>
    <scope>NUCLEOTIDE SEQUENCE [LARGE SCALE GENOMIC DNA]</scope>
    <source>
        <strain evidence="4">ATCC 14581 / DSM 32 / JCM 2506 / NBRC 15308 / NCIMB 9376 / NCTC 10342 / NRRL B-14308 / VKM B-512</strain>
    </source>
</reference>
<dbReference type="InterPro" id="IPR009061">
    <property type="entry name" value="DNA-bd_dom_put_sf"/>
</dbReference>
<dbReference type="GeneID" id="93642894"/>
<dbReference type="RefSeq" id="WP_034651776.1">
    <property type="nucleotide sequence ID" value="NZ_BCVB01000016.1"/>
</dbReference>
<dbReference type="PRINTS" id="PR00040">
    <property type="entry name" value="HTHMERR"/>
</dbReference>
<dbReference type="KEGG" id="bmeg:BG04_4917"/>
<dbReference type="PANTHER" id="PTHR30204:SF83">
    <property type="entry name" value="TRANSCRIPTIONAL REGULATOR, MERR FAMILY"/>
    <property type="match status" value="1"/>
</dbReference>
<dbReference type="GO" id="GO:0003700">
    <property type="term" value="F:DNA-binding transcription factor activity"/>
    <property type="evidence" value="ECO:0007669"/>
    <property type="project" value="InterPro"/>
</dbReference>
<dbReference type="SMART" id="SM00422">
    <property type="entry name" value="HTH_MERR"/>
    <property type="match status" value="1"/>
</dbReference>
<dbReference type="PROSITE" id="PS50937">
    <property type="entry name" value="HTH_MERR_2"/>
    <property type="match status" value="1"/>
</dbReference>
<gene>
    <name evidence="3" type="ORF">BG04_4917</name>
</gene>
<dbReference type="Pfam" id="PF13411">
    <property type="entry name" value="MerR_1"/>
    <property type="match status" value="1"/>
</dbReference>
<sequence length="132" mass="15376">MYSISEVAMKTGFTTHTLRYYEKIGLLSSPLRKGGKRRYTEGEIRLLKFMKMLKQTGMSLEDIQEFLKDGCLLENIDSAAIQLKKVQTRADILNKHLLLLERQKQEIETVMNLTKEKLETYETMIGDLKDEK</sequence>
<evidence type="ECO:0000313" key="4">
    <source>
        <dbReference type="Proteomes" id="UP000031829"/>
    </source>
</evidence>
<dbReference type="HOGENOM" id="CLU_060077_8_3_9"/>
<protein>
    <submittedName>
        <fullName evidence="3">MerR regulatory family protein</fullName>
    </submittedName>
</protein>
<evidence type="ECO:0000256" key="1">
    <source>
        <dbReference type="ARBA" id="ARBA00023125"/>
    </source>
</evidence>
<keyword evidence="1" id="KW-0238">DNA-binding</keyword>
<proteinExistence type="predicted"/>
<dbReference type="AlphaFoldDB" id="A0A0B6AIR6"/>
<organism evidence="3 4">
    <name type="scientific">Priestia megaterium (strain ATCC 14581 / DSM 32 / CCUG 1817 / JCM 2506 / NBRC 15308 / NCIMB 9376 / NCTC 10342 / NRRL B-14308 / VKM B-512 / Ford 19)</name>
    <name type="common">Bacillus megaterium</name>
    <dbReference type="NCBI Taxonomy" id="1348623"/>
    <lineage>
        <taxon>Bacteria</taxon>
        <taxon>Bacillati</taxon>
        <taxon>Bacillota</taxon>
        <taxon>Bacilli</taxon>
        <taxon>Bacillales</taxon>
        <taxon>Bacillaceae</taxon>
        <taxon>Priestia</taxon>
    </lineage>
</organism>